<comment type="caution">
    <text evidence="1">The sequence shown here is derived from an EMBL/GenBank/DDBJ whole genome shotgun (WGS) entry which is preliminary data.</text>
</comment>
<sequence>MIMRTKENISIKDLSREIASLRSFVIGIAGKDNEGEYRPEFVKKVLTASQKKAVGNFTTADGFLTEVNRTL</sequence>
<name>A0A2M8C5I4_9BACT</name>
<dbReference type="EMBL" id="PFTZ01000059">
    <property type="protein sequence ID" value="PJB51416.1"/>
    <property type="molecule type" value="Genomic_DNA"/>
</dbReference>
<reference evidence="2" key="1">
    <citation type="submission" date="2017-09" db="EMBL/GenBank/DDBJ databases">
        <title>Depth-based differentiation of microbial function through sediment-hosted aquifers and enrichment of novel symbionts in the deep terrestrial subsurface.</title>
        <authorList>
            <person name="Probst A.J."/>
            <person name="Ladd B."/>
            <person name="Jarett J.K."/>
            <person name="Geller-Mcgrath D.E."/>
            <person name="Sieber C.M.K."/>
            <person name="Emerson J.B."/>
            <person name="Anantharaman K."/>
            <person name="Thomas B.C."/>
            <person name="Malmstrom R."/>
            <person name="Stieglmeier M."/>
            <person name="Klingl A."/>
            <person name="Woyke T."/>
            <person name="Ryan C.M."/>
            <person name="Banfield J.F."/>
        </authorList>
    </citation>
    <scope>NUCLEOTIDE SEQUENCE [LARGE SCALE GENOMIC DNA]</scope>
</reference>
<dbReference type="AlphaFoldDB" id="A0A2M8C5I4"/>
<protein>
    <submittedName>
        <fullName evidence="1">Uncharacterized protein</fullName>
    </submittedName>
</protein>
<accession>A0A2M8C5I4</accession>
<evidence type="ECO:0000313" key="2">
    <source>
        <dbReference type="Proteomes" id="UP000229421"/>
    </source>
</evidence>
<organism evidence="1 2">
    <name type="scientific">Candidatus Berkelbacteria bacterium CG_4_9_14_3_um_filter_39_23</name>
    <dbReference type="NCBI Taxonomy" id="1974508"/>
    <lineage>
        <taxon>Bacteria</taxon>
        <taxon>Candidatus Berkelbacteria</taxon>
    </lineage>
</organism>
<evidence type="ECO:0000313" key="1">
    <source>
        <dbReference type="EMBL" id="PJB51416.1"/>
    </source>
</evidence>
<dbReference type="Proteomes" id="UP000229421">
    <property type="component" value="Unassembled WGS sequence"/>
</dbReference>
<proteinExistence type="predicted"/>
<gene>
    <name evidence="1" type="ORF">CO101_02145</name>
</gene>